<dbReference type="OrthoDB" id="6305614at2759"/>
<organism evidence="1 2">
    <name type="scientific">Paragonimus heterotremus</name>
    <dbReference type="NCBI Taxonomy" id="100268"/>
    <lineage>
        <taxon>Eukaryota</taxon>
        <taxon>Metazoa</taxon>
        <taxon>Spiralia</taxon>
        <taxon>Lophotrochozoa</taxon>
        <taxon>Platyhelminthes</taxon>
        <taxon>Trematoda</taxon>
        <taxon>Digenea</taxon>
        <taxon>Plagiorchiida</taxon>
        <taxon>Troglotremata</taxon>
        <taxon>Troglotrematidae</taxon>
        <taxon>Paragonimus</taxon>
    </lineage>
</organism>
<accession>A0A8J4WS62</accession>
<keyword evidence="2" id="KW-1185">Reference proteome</keyword>
<dbReference type="EMBL" id="LUCH01020722">
    <property type="protein sequence ID" value="KAF5394132.1"/>
    <property type="molecule type" value="Genomic_DNA"/>
</dbReference>
<evidence type="ECO:0000313" key="2">
    <source>
        <dbReference type="Proteomes" id="UP000748531"/>
    </source>
</evidence>
<proteinExistence type="predicted"/>
<dbReference type="Proteomes" id="UP000748531">
    <property type="component" value="Unassembled WGS sequence"/>
</dbReference>
<reference evidence="1" key="1">
    <citation type="submission" date="2019-05" db="EMBL/GenBank/DDBJ databases">
        <title>Annotation for the trematode Paragonimus heterotremus.</title>
        <authorList>
            <person name="Choi Y.-J."/>
        </authorList>
    </citation>
    <scope>NUCLEOTIDE SEQUENCE</scope>
    <source>
        <strain evidence="1">LC</strain>
    </source>
</reference>
<name>A0A8J4WS62_9TREM</name>
<sequence length="196" mass="21781">MEEALSTARACAAAATATGSCLDSTFGAMVITVAESKPAYDVQDNHERSPSCIYCQRFRSAAQRCGHNSPVISRDPVGTGRLIDKQTEVLPLRGEECRLPLDLTFPHKSKNPLLSTEFVIHLRQDLLKTHQLTREYLATAENCQKDYYDCSVRGSPLQPGEQVYLLTPTPPLGAPAKLHKEWVSPYIVRETYNETT</sequence>
<dbReference type="AlphaFoldDB" id="A0A8J4WS62"/>
<protein>
    <submittedName>
        <fullName evidence="1">Uncharacterized protein</fullName>
    </submittedName>
</protein>
<evidence type="ECO:0000313" key="1">
    <source>
        <dbReference type="EMBL" id="KAF5394132.1"/>
    </source>
</evidence>
<comment type="caution">
    <text evidence="1">The sequence shown here is derived from an EMBL/GenBank/DDBJ whole genome shotgun (WGS) entry which is preliminary data.</text>
</comment>
<gene>
    <name evidence="1" type="ORF">PHET_12186</name>
</gene>